<reference evidence="4" key="3">
    <citation type="journal article" date="2021" name="Int. J. Parasitol.">
        <title>Comparative analysis of gene expression between Babesia bovis blood stages and kinetes allowed by improved genome annotation.</title>
        <authorList>
            <person name="Ueti M.W."/>
            <person name="Johnson W.C."/>
            <person name="Kappmeyer L.S."/>
            <person name="Herndon D.R."/>
            <person name="Mousel M.R."/>
            <person name="Reif K.E."/>
            <person name="Taus N.S."/>
            <person name="Ifeonu O.O."/>
            <person name="Silva J.C."/>
            <person name="Suarez C.E."/>
            <person name="Brayton K.A."/>
        </authorList>
    </citation>
    <scope>NUCLEOTIDE SEQUENCE [LARGE SCALE GENOMIC DNA]</scope>
</reference>
<dbReference type="GeneID" id="5477641"/>
<reference evidence="3 4" key="1">
    <citation type="journal article" date="2007" name="PLoS Pathog.">
        <title>Genome sequence of Babesia bovis and comparative analysis of apicomplexan hemoprotozoa.</title>
        <authorList>
            <person name="Brayton K.A."/>
            <person name="Lau A.O.T."/>
            <person name="Herndon D.R."/>
            <person name="Hannick L."/>
            <person name="Kappmeyer L.S."/>
            <person name="Berens S.J."/>
            <person name="Bidwell S.L."/>
            <person name="Brown W.C."/>
            <person name="Crabtree J."/>
            <person name="Fadrosh D."/>
            <person name="Feldblum T."/>
            <person name="Forberger H.A."/>
            <person name="Haas B.J."/>
            <person name="Howell J.M."/>
            <person name="Khouri H."/>
            <person name="Koo H."/>
            <person name="Mann D.J."/>
            <person name="Norimine J."/>
            <person name="Paulsen I.T."/>
            <person name="Radune D."/>
            <person name="Ren Q."/>
            <person name="Smith R.K. Jr."/>
            <person name="Suarez C.E."/>
            <person name="White O."/>
            <person name="Wortman J.R."/>
            <person name="Knowles D.P. Jr."/>
            <person name="McElwain T.F."/>
            <person name="Nene V.M."/>
        </authorList>
    </citation>
    <scope>NUCLEOTIDE SEQUENCE [LARGE SCALE GENOMIC DNA]</scope>
    <source>
        <strain evidence="3">T2Bo</strain>
    </source>
</reference>
<dbReference type="eggNOG" id="KOG1248">
    <property type="taxonomic scope" value="Eukaryota"/>
</dbReference>
<feature type="domain" description="RRP12 HEAT" evidence="2">
    <location>
        <begin position="609"/>
        <end position="698"/>
    </location>
</feature>
<dbReference type="Proteomes" id="UP000002173">
    <property type="component" value="Unassembled WGS sequence"/>
</dbReference>
<reference evidence="4" key="2">
    <citation type="journal article" date="2020" name="Data Brief">
        <title>Transcriptome dataset of Babesia bovis life stages within vertebrate and invertebrate hosts.</title>
        <authorList>
            <person name="Ueti M.W."/>
            <person name="Johnson W.C."/>
            <person name="Kappmeyer L.S."/>
            <person name="Herndon D.R."/>
            <person name="Mousel M.R."/>
            <person name="Reif K.E."/>
            <person name="Taus N.S."/>
            <person name="Ifeonu O.O."/>
            <person name="Silva J.C."/>
            <person name="Suarez C.E."/>
            <person name="Brayton K.A."/>
        </authorList>
    </citation>
    <scope>NUCLEOTIDE SEQUENCE [LARGE SCALE GENOMIC DNA]</scope>
</reference>
<dbReference type="VEuPathDB" id="PiroplasmaDB:BBOV_IV002570"/>
<dbReference type="STRING" id="5865.A7AVM8"/>
<evidence type="ECO:0000256" key="1">
    <source>
        <dbReference type="SAM" id="MobiDB-lite"/>
    </source>
</evidence>
<dbReference type="InterPro" id="IPR012978">
    <property type="entry name" value="HEAT_RRP12"/>
</dbReference>
<dbReference type="EMBL" id="AAXT01000004">
    <property type="protein sequence ID" value="EDO05854.1"/>
    <property type="molecule type" value="Genomic_DNA"/>
</dbReference>
<dbReference type="InParanoid" id="A7AVM8"/>
<evidence type="ECO:0000313" key="3">
    <source>
        <dbReference type="EMBL" id="EDO05854.1"/>
    </source>
</evidence>
<dbReference type="Pfam" id="PF08161">
    <property type="entry name" value="RRP12_HEAT"/>
    <property type="match status" value="1"/>
</dbReference>
<feature type="compositionally biased region" description="Basic and acidic residues" evidence="1">
    <location>
        <begin position="1260"/>
        <end position="1271"/>
    </location>
</feature>
<dbReference type="KEGG" id="bbo:BBOV_IV002570"/>
<gene>
    <name evidence="3" type="ORF">BBOV_IV002570</name>
</gene>
<evidence type="ECO:0000313" key="4">
    <source>
        <dbReference type="Proteomes" id="UP000002173"/>
    </source>
</evidence>
<dbReference type="RefSeq" id="XP_001609422.1">
    <property type="nucleotide sequence ID" value="XM_001609372.1"/>
</dbReference>
<protein>
    <recommendedName>
        <fullName evidence="2">RRP12 HEAT domain-containing protein</fullName>
    </recommendedName>
</protein>
<feature type="region of interest" description="Disordered" evidence="1">
    <location>
        <begin position="1260"/>
        <end position="1281"/>
    </location>
</feature>
<proteinExistence type="predicted"/>
<accession>A7AVM8</accession>
<evidence type="ECO:0000259" key="2">
    <source>
        <dbReference type="Pfam" id="PF08161"/>
    </source>
</evidence>
<sequence>MTRPNVLHVVANLVKRIQQCNALEYDPLSDKLRPSITEEDVVMYEEKVVSGRFDKVKQCALDSLVLIQGAVLPTPKVWNINIPAADFNASRALYPIVKCAIDCIINQLDEVLANASQFKEMTVDTSTLTFEGLFLIAKTGLEMLNPSVLTVENDLLYMMLQLFNKATTLKPLLNMCLTCLTVYLSRLVSADILQELESETLKTLAQIKVVFESTLNIAISGEGKELNTNAVSLLRITIRTVIHKLQQLSTSADADRNSSDVKFLTKVVDCWYSVLITTLMKLRAEMVVSSTKHVKLEKLMRLLASFPPLPPAHRLRVMLQIALTLQQDSYCLLQTETLTTLTAMMDIEDQKNSVIIRNNILPLAEAIIELLFDPRFCGNSQGATVLTDCSKQVQLVYCIAQCIRTVKTTPVDKDPQHVDEYLQQQTLSLLNSANEDQTGESERIRRLMKDTENEPELKCEYQTLEDFLASRDDCQLLTRLAKMFQYLMSYSNKALDEAIALVICWLFSEFDFGLCLKMLAPLCMHYLRTKRSKMLEGIHNSTAVPQGIASIAETVTSRWVFGGRIFYNALEAFRDTLSMRDVEIDPNTDKPQEVAIFASIFECTLDIAKESAGNFPRDLENCIGLYVKIFGLETYLRILPLEPLYSVPITSETYRTDAYVYMLPILQKQLKGVPLVVYVKYILPVLKRLEALMAKTKECVANISNETTLAFVLHSYEGLVGYFYGILTAMAACAEDCNAAIEMDDFALLKHILMILDEGTNRTVIACRIIAAFHNLDNVGTRLIGLLVKRFVAVETATPPNDSSNTQALEDALLAAIANCGKFCDSKMLGDNLQSFEAALQRTNCSYDPLVKIARALLPSVDATLKSKLHKRWVELAKTNPTRNLYLALKRSCETLALDIKKWSEDNKESGSSGDGPKIGISKYIADACSANGIIDLSDALQVLPNAKPKEETEEHSKHRMACIEAFARLLEVMKIHGFFTANLKMVIDSIVKPLILEAMLNACAPNSNTRSSALGIYDTICNLKLDEIGDVLKFSVSALASGTTITMQAVLVKCLTRLMARHSSEAVKYNLTQVFSYVFRLLSMADQKLYIQLLKFARVCIVKLNQEQVLWLAPMLMKMFDNATCCQRSKVYVRRVVQKLMVKLSRDQIIHIFPQEHLPLMHHLLAEQRHKKNHKLRRKFKSRDEDADDDEEFIGNMFKTDDEGRLIITDDVDEPEHYGDIDDHIKFVKHKKKVRQQINKKEKRGDVQPYAYIKLNRSKTAEKHKRDNIKALKSIAKPRN</sequence>
<organism evidence="3 4">
    <name type="scientific">Babesia bovis</name>
    <dbReference type="NCBI Taxonomy" id="5865"/>
    <lineage>
        <taxon>Eukaryota</taxon>
        <taxon>Sar</taxon>
        <taxon>Alveolata</taxon>
        <taxon>Apicomplexa</taxon>
        <taxon>Aconoidasida</taxon>
        <taxon>Piroplasmida</taxon>
        <taxon>Babesiidae</taxon>
        <taxon>Babesia</taxon>
    </lineage>
</organism>
<comment type="caution">
    <text evidence="3">The sequence shown here is derived from an EMBL/GenBank/DDBJ whole genome shotgun (WGS) entry which is preliminary data.</text>
</comment>
<name>A7AVM8_BABBO</name>
<dbReference type="InterPro" id="IPR016024">
    <property type="entry name" value="ARM-type_fold"/>
</dbReference>
<dbReference type="OMA" id="YENAFEH"/>
<keyword evidence="4" id="KW-1185">Reference proteome</keyword>
<dbReference type="SUPFAM" id="SSF48371">
    <property type="entry name" value="ARM repeat"/>
    <property type="match status" value="1"/>
</dbReference>